<name>A0A162AQ54_PSEFL</name>
<dbReference type="RefSeq" id="WP_063340997.1">
    <property type="nucleotide sequence ID" value="NZ_LUKJ01000003.1"/>
</dbReference>
<proteinExistence type="predicted"/>
<reference evidence="2" key="1">
    <citation type="submission" date="2016-03" db="EMBL/GenBank/DDBJ databases">
        <authorList>
            <person name="Ray J."/>
            <person name="Price M."/>
            <person name="Deutschbauer A."/>
        </authorList>
    </citation>
    <scope>NUCLEOTIDE SEQUENCE [LARGE SCALE GENOMIC DNA]</scope>
    <source>
        <strain evidence="2">FW300-N1B4</strain>
    </source>
</reference>
<dbReference type="Gene3D" id="3.40.50.2300">
    <property type="match status" value="1"/>
</dbReference>
<dbReference type="InterPro" id="IPR011006">
    <property type="entry name" value="CheY-like_superfamily"/>
</dbReference>
<dbReference type="OrthoDB" id="7028668at2"/>
<dbReference type="Proteomes" id="UP000076489">
    <property type="component" value="Unassembled WGS sequence"/>
</dbReference>
<protein>
    <submittedName>
        <fullName evidence="1">Chemotaxis protein CheY</fullName>
    </submittedName>
</protein>
<dbReference type="AlphaFoldDB" id="A0A162AQ54"/>
<dbReference type="EMBL" id="LUKJ01000003">
    <property type="protein sequence ID" value="KZN15626.1"/>
    <property type="molecule type" value="Genomic_DNA"/>
</dbReference>
<evidence type="ECO:0000313" key="1">
    <source>
        <dbReference type="EMBL" id="KZN15626.1"/>
    </source>
</evidence>
<gene>
    <name evidence="1" type="ORF">A1D17_05365</name>
</gene>
<evidence type="ECO:0000313" key="2">
    <source>
        <dbReference type="Proteomes" id="UP000076489"/>
    </source>
</evidence>
<organism evidence="1 2">
    <name type="scientific">Pseudomonas fluorescens</name>
    <dbReference type="NCBI Taxonomy" id="294"/>
    <lineage>
        <taxon>Bacteria</taxon>
        <taxon>Pseudomonadati</taxon>
        <taxon>Pseudomonadota</taxon>
        <taxon>Gammaproteobacteria</taxon>
        <taxon>Pseudomonadales</taxon>
        <taxon>Pseudomonadaceae</taxon>
        <taxon>Pseudomonas</taxon>
    </lineage>
</organism>
<reference evidence="1 2" key="2">
    <citation type="journal article" date="2018" name="Nature">
        <title>Mutant phenotypes for thousands of bacterial genes of unknown function.</title>
        <authorList>
            <person name="Price M.N."/>
            <person name="Wetmore K.M."/>
            <person name="Waters R.J."/>
            <person name="Callaghan M."/>
            <person name="Ray J."/>
            <person name="Liu H."/>
            <person name="Kuehl J.V."/>
            <person name="Melnyk R.A."/>
            <person name="Lamson J.S."/>
            <person name="Suh Y."/>
            <person name="Carlson H.K."/>
            <person name="Esquivel Z."/>
            <person name="Sadeeshkumar H."/>
            <person name="Chakraborty R."/>
            <person name="Zane G.M."/>
            <person name="Rubin B.E."/>
            <person name="Wall J.D."/>
            <person name="Visel A."/>
            <person name="Bristow J."/>
            <person name="Blow M.J."/>
            <person name="Arkin A.P."/>
            <person name="Deutschbauer A.M."/>
        </authorList>
    </citation>
    <scope>NUCLEOTIDE SEQUENCE [LARGE SCALE GENOMIC DNA]</scope>
    <source>
        <strain evidence="1 2">FW300-N1B4</strain>
    </source>
</reference>
<sequence length="149" mass="16491">MINKNLRILIADEQHFHRMKTERLFNQLGYYRVAPVQSLVEMLTLVEYGCEPFDLVVINASLADGALNLLGFFLDSGQVHHALIYDGRPAQLSPIPAVGVKQTVQQKVQVSHGARPDLVSIQRLMALIDPPAGEASQSPVPARYPHQIA</sequence>
<dbReference type="SUPFAM" id="SSF52172">
    <property type="entry name" value="CheY-like"/>
    <property type="match status" value="1"/>
</dbReference>
<comment type="caution">
    <text evidence="1">The sequence shown here is derived from an EMBL/GenBank/DDBJ whole genome shotgun (WGS) entry which is preliminary data.</text>
</comment>
<accession>A0A162AQ54</accession>